<dbReference type="InParanoid" id="A0A067PFP8"/>
<dbReference type="AlphaFoldDB" id="A0A067PFP8"/>
<sequence length="52" mass="6088">MVIRTPYSTDRLLFCRKDDYYCLLVSSARPVISESNPIRAGRYLALHIRYHG</sequence>
<reference evidence="2" key="1">
    <citation type="journal article" date="2014" name="Proc. Natl. Acad. Sci. U.S.A.">
        <title>Extensive sampling of basidiomycete genomes demonstrates inadequacy of the white-rot/brown-rot paradigm for wood decay fungi.</title>
        <authorList>
            <person name="Riley R."/>
            <person name="Salamov A.A."/>
            <person name="Brown D.W."/>
            <person name="Nagy L.G."/>
            <person name="Floudas D."/>
            <person name="Held B.W."/>
            <person name="Levasseur A."/>
            <person name="Lombard V."/>
            <person name="Morin E."/>
            <person name="Otillar R."/>
            <person name="Lindquist E.A."/>
            <person name="Sun H."/>
            <person name="LaButti K.M."/>
            <person name="Schmutz J."/>
            <person name="Jabbour D."/>
            <person name="Luo H."/>
            <person name="Baker S.E."/>
            <person name="Pisabarro A.G."/>
            <person name="Walton J.D."/>
            <person name="Blanchette R.A."/>
            <person name="Henrissat B."/>
            <person name="Martin F."/>
            <person name="Cullen D."/>
            <person name="Hibbett D.S."/>
            <person name="Grigoriev I.V."/>
        </authorList>
    </citation>
    <scope>NUCLEOTIDE SEQUENCE [LARGE SCALE GENOMIC DNA]</scope>
    <source>
        <strain evidence="2">MUCL 33604</strain>
    </source>
</reference>
<dbReference type="Proteomes" id="UP000027265">
    <property type="component" value="Unassembled WGS sequence"/>
</dbReference>
<gene>
    <name evidence="1" type="ORF">JAAARDRAFT_39944</name>
</gene>
<protein>
    <submittedName>
        <fullName evidence="1">Uncharacterized protein</fullName>
    </submittedName>
</protein>
<evidence type="ECO:0000313" key="1">
    <source>
        <dbReference type="EMBL" id="KDQ52670.1"/>
    </source>
</evidence>
<feature type="non-terminal residue" evidence="1">
    <location>
        <position position="52"/>
    </location>
</feature>
<evidence type="ECO:0000313" key="2">
    <source>
        <dbReference type="Proteomes" id="UP000027265"/>
    </source>
</evidence>
<dbReference type="HOGENOM" id="CLU_3092963_0_0_1"/>
<proteinExistence type="predicted"/>
<organism evidence="1 2">
    <name type="scientific">Jaapia argillacea MUCL 33604</name>
    <dbReference type="NCBI Taxonomy" id="933084"/>
    <lineage>
        <taxon>Eukaryota</taxon>
        <taxon>Fungi</taxon>
        <taxon>Dikarya</taxon>
        <taxon>Basidiomycota</taxon>
        <taxon>Agaricomycotina</taxon>
        <taxon>Agaricomycetes</taxon>
        <taxon>Agaricomycetidae</taxon>
        <taxon>Jaapiales</taxon>
        <taxon>Jaapiaceae</taxon>
        <taxon>Jaapia</taxon>
    </lineage>
</organism>
<accession>A0A067PFP8</accession>
<keyword evidence="2" id="KW-1185">Reference proteome</keyword>
<dbReference type="EMBL" id="KL197738">
    <property type="protein sequence ID" value="KDQ52670.1"/>
    <property type="molecule type" value="Genomic_DNA"/>
</dbReference>
<name>A0A067PFP8_9AGAM</name>